<dbReference type="Gene3D" id="1.10.520.20">
    <property type="entry name" value="N-terminal domain of the delta subunit of the F1F0-ATP synthase"/>
    <property type="match status" value="1"/>
</dbReference>
<comment type="caution">
    <text evidence="8">The sequence shown here is derived from an EMBL/GenBank/DDBJ whole genome shotgun (WGS) entry which is preliminary data.</text>
</comment>
<evidence type="ECO:0000256" key="1">
    <source>
        <dbReference type="ARBA" id="ARBA00004370"/>
    </source>
</evidence>
<dbReference type="RefSeq" id="WP_099152905.1">
    <property type="nucleotide sequence ID" value="NZ_PDUD01000030.1"/>
</dbReference>
<dbReference type="OrthoDB" id="9802471at2"/>
<comment type="similarity">
    <text evidence="7">Belongs to the ATPase delta chain family.</text>
</comment>
<reference evidence="8 9" key="1">
    <citation type="submission" date="2017-10" db="EMBL/GenBank/DDBJ databases">
        <title>The draft genome sequence of Lewinella nigricans NBRC 102662.</title>
        <authorList>
            <person name="Wang K."/>
        </authorList>
    </citation>
    <scope>NUCLEOTIDE SEQUENCE [LARGE SCALE GENOMIC DNA]</scope>
    <source>
        <strain evidence="8 9">NBRC 102662</strain>
    </source>
</reference>
<keyword evidence="3 7" id="KW-0375">Hydrogen ion transport</keyword>
<comment type="function">
    <text evidence="7">This protein is part of the stalk that links CF(0) to CF(1). It either transmits conformational changes from CF(0) to CF(1) or is implicated in proton conduction.</text>
</comment>
<keyword evidence="7" id="KW-1003">Cell membrane</keyword>
<dbReference type="SUPFAM" id="SSF47928">
    <property type="entry name" value="N-terminal domain of the delta subunit of the F1F0-ATP synthase"/>
    <property type="match status" value="1"/>
</dbReference>
<dbReference type="PANTHER" id="PTHR11910">
    <property type="entry name" value="ATP SYNTHASE DELTA CHAIN"/>
    <property type="match status" value="1"/>
</dbReference>
<dbReference type="InterPro" id="IPR000711">
    <property type="entry name" value="ATPase_OSCP/dsu"/>
</dbReference>
<gene>
    <name evidence="7 8" type="primary">atpH</name>
    <name evidence="8" type="ORF">CRP01_25270</name>
</gene>
<evidence type="ECO:0000313" key="8">
    <source>
        <dbReference type="EMBL" id="PHN03578.1"/>
    </source>
</evidence>
<dbReference type="EMBL" id="PDUD01000030">
    <property type="protein sequence ID" value="PHN03578.1"/>
    <property type="molecule type" value="Genomic_DNA"/>
</dbReference>
<dbReference type="NCBIfam" id="TIGR01145">
    <property type="entry name" value="ATP_synt_delta"/>
    <property type="match status" value="1"/>
</dbReference>
<evidence type="ECO:0000256" key="6">
    <source>
        <dbReference type="ARBA" id="ARBA00023310"/>
    </source>
</evidence>
<dbReference type="Proteomes" id="UP000223913">
    <property type="component" value="Unassembled WGS sequence"/>
</dbReference>
<dbReference type="GO" id="GO:0005886">
    <property type="term" value="C:plasma membrane"/>
    <property type="evidence" value="ECO:0007669"/>
    <property type="project" value="UniProtKB-SubCell"/>
</dbReference>
<evidence type="ECO:0000313" key="9">
    <source>
        <dbReference type="Proteomes" id="UP000223913"/>
    </source>
</evidence>
<dbReference type="HAMAP" id="MF_01416">
    <property type="entry name" value="ATP_synth_delta_bact"/>
    <property type="match status" value="1"/>
</dbReference>
<dbReference type="AlphaFoldDB" id="A0A2D0N5A3"/>
<protein>
    <recommendedName>
        <fullName evidence="7">ATP synthase subunit delta</fullName>
    </recommendedName>
    <alternativeName>
        <fullName evidence="7">ATP synthase F(1) sector subunit delta</fullName>
    </alternativeName>
    <alternativeName>
        <fullName evidence="7">F-type ATPase subunit delta</fullName>
        <shortName evidence="7">F-ATPase subunit delta</shortName>
    </alternativeName>
</protein>
<keyword evidence="6 7" id="KW-0066">ATP synthesis</keyword>
<keyword evidence="4 7" id="KW-0406">Ion transport</keyword>
<accession>A0A2D0N5A3</accession>
<comment type="function">
    <text evidence="7">F(1)F(0) ATP synthase produces ATP from ADP in the presence of a proton or sodium gradient. F-type ATPases consist of two structural domains, F(1) containing the extramembraneous catalytic core and F(0) containing the membrane proton channel, linked together by a central stalk and a peripheral stalk. During catalysis, ATP synthesis in the catalytic domain of F(1) is coupled via a rotary mechanism of the central stalk subunits to proton translocation.</text>
</comment>
<keyword evidence="9" id="KW-1185">Reference proteome</keyword>
<dbReference type="Pfam" id="PF00213">
    <property type="entry name" value="OSCP"/>
    <property type="match status" value="1"/>
</dbReference>
<evidence type="ECO:0000256" key="4">
    <source>
        <dbReference type="ARBA" id="ARBA00023065"/>
    </source>
</evidence>
<evidence type="ECO:0000256" key="2">
    <source>
        <dbReference type="ARBA" id="ARBA00022448"/>
    </source>
</evidence>
<proteinExistence type="inferred from homology"/>
<organism evidence="8 9">
    <name type="scientific">Flavilitoribacter nigricans (strain ATCC 23147 / DSM 23189 / NBRC 102662 / NCIMB 1420 / SS-2)</name>
    <name type="common">Lewinella nigricans</name>
    <dbReference type="NCBI Taxonomy" id="1122177"/>
    <lineage>
        <taxon>Bacteria</taxon>
        <taxon>Pseudomonadati</taxon>
        <taxon>Bacteroidota</taxon>
        <taxon>Saprospiria</taxon>
        <taxon>Saprospirales</taxon>
        <taxon>Lewinellaceae</taxon>
        <taxon>Flavilitoribacter</taxon>
    </lineage>
</organism>
<keyword evidence="7" id="KW-0139">CF(1)</keyword>
<evidence type="ECO:0000256" key="5">
    <source>
        <dbReference type="ARBA" id="ARBA00023136"/>
    </source>
</evidence>
<dbReference type="GO" id="GO:0045259">
    <property type="term" value="C:proton-transporting ATP synthase complex"/>
    <property type="evidence" value="ECO:0007669"/>
    <property type="project" value="UniProtKB-KW"/>
</dbReference>
<evidence type="ECO:0000256" key="7">
    <source>
        <dbReference type="HAMAP-Rule" id="MF_01416"/>
    </source>
</evidence>
<keyword evidence="5 7" id="KW-0472">Membrane</keyword>
<keyword evidence="2 7" id="KW-0813">Transport</keyword>
<dbReference type="InterPro" id="IPR026015">
    <property type="entry name" value="ATP_synth_OSCP/delta_N_sf"/>
</dbReference>
<dbReference type="GO" id="GO:0046933">
    <property type="term" value="F:proton-transporting ATP synthase activity, rotational mechanism"/>
    <property type="evidence" value="ECO:0007669"/>
    <property type="project" value="UniProtKB-UniRule"/>
</dbReference>
<comment type="subcellular location">
    <subcellularLocation>
        <location evidence="7">Cell membrane</location>
        <topology evidence="7">Peripheral membrane protein</topology>
    </subcellularLocation>
    <subcellularLocation>
        <location evidence="1">Membrane</location>
    </subcellularLocation>
</comment>
<name>A0A2D0N5A3_FLAN2</name>
<evidence type="ECO:0000256" key="3">
    <source>
        <dbReference type="ARBA" id="ARBA00022781"/>
    </source>
</evidence>
<dbReference type="PRINTS" id="PR00125">
    <property type="entry name" value="ATPASEDELTA"/>
</dbReference>
<sequence length="188" mass="21344">MSVQRIASRYAKSLIELSQEQGKLEQTLEDVRSFKKATENRDFYLLLKSPVVSTSKKLSILDAIFQGKYDELTMAFLRILVNKGREMYLPEIADEFIDQYKKLKHISTVTVRTATPLSEATLEQILAKLKASKATDDEIELIAVIDPSLIGGIVLEFDDQIYDASIAHKLDKMHREFGDNLYISKIVA</sequence>